<reference evidence="3 4" key="1">
    <citation type="submission" date="2016-07" db="EMBL/GenBank/DDBJ databases">
        <title>Pervasive Adenine N6-methylation of Active Genes in Fungi.</title>
        <authorList>
            <consortium name="DOE Joint Genome Institute"/>
            <person name="Mondo S.J."/>
            <person name="Dannebaum R.O."/>
            <person name="Kuo R.C."/>
            <person name="Labutti K."/>
            <person name="Haridas S."/>
            <person name="Kuo A."/>
            <person name="Salamov A."/>
            <person name="Ahrendt S.R."/>
            <person name="Lipzen A."/>
            <person name="Sullivan W."/>
            <person name="Andreopoulos W.B."/>
            <person name="Clum A."/>
            <person name="Lindquist E."/>
            <person name="Daum C."/>
            <person name="Ramamoorthy G.K."/>
            <person name="Gryganskyi A."/>
            <person name="Culley D."/>
            <person name="Magnuson J.K."/>
            <person name="James T.Y."/>
            <person name="O'Malley M.A."/>
            <person name="Stajich J.E."/>
            <person name="Spatafora J.W."/>
            <person name="Visel A."/>
            <person name="Grigoriev I.V."/>
        </authorList>
    </citation>
    <scope>NUCLEOTIDE SEQUENCE [LARGE SCALE GENOMIC DNA]</scope>
    <source>
        <strain evidence="3 4">CBS 931.73</strain>
    </source>
</reference>
<dbReference type="OrthoDB" id="5348546at2759"/>
<evidence type="ECO:0000313" key="4">
    <source>
        <dbReference type="Proteomes" id="UP000193498"/>
    </source>
</evidence>
<accession>A0A1Y1XYM5</accession>
<dbReference type="InParanoid" id="A0A1Y1XYM5"/>
<protein>
    <recommendedName>
        <fullName evidence="2">FHA domain-containing protein</fullName>
    </recommendedName>
</protein>
<dbReference type="PROSITE" id="PS50006">
    <property type="entry name" value="FHA_DOMAIN"/>
    <property type="match status" value="1"/>
</dbReference>
<dbReference type="EMBL" id="MCFE01000356">
    <property type="protein sequence ID" value="ORX90863.1"/>
    <property type="molecule type" value="Genomic_DNA"/>
</dbReference>
<name>A0A1Y1XYM5_9FUNG</name>
<feature type="compositionally biased region" description="Basic and acidic residues" evidence="1">
    <location>
        <begin position="318"/>
        <end position="329"/>
    </location>
</feature>
<dbReference type="SMART" id="SM00240">
    <property type="entry name" value="FHA"/>
    <property type="match status" value="1"/>
</dbReference>
<dbReference type="STRING" id="1314790.A0A1Y1XYM5"/>
<sequence length="474" mass="52537">MRIDLPNQYSKPVIKIKFDANSEDTRESFIDFFNNEEAVKSQLEDSAPAEITVKTETAELTKVSILETPQPDIASSKNDTKPSDFPCCEDTEKDSIEVIFGSYTSSITLGRGRSATINLGGSNRKVSRRHAVISWEETSGAFTINVIGANGLYIDGALFKAKCSKKLMNGNIIDVAGIRYRFQIPHLDYLPSPPFGSPAPTAEAEQSADAKGCSTDKDSLRTPQIIKENSTNGSKRPEKSQSELNNPRSKAFRNISPASSICNSSLRSDDPIDGSSDSELSYCSSDMDLSDLESSDNSDSDLSSASEECTRDRKRPRTEKSPKPKIDPSQKELIDNIVAAIVFTGKHMLSASEIFSSIATDYSAFYEKRRLTELDVARCLHRYPFFGHVVRKGKDAGGKPLADLWHYAVNSDPDPERRDTYKPLVKGTRSCTLKDKQYYFKPPPKVPSIKYSTQSLPSGRKRSKKSKKTSETRK</sequence>
<evidence type="ECO:0000313" key="3">
    <source>
        <dbReference type="EMBL" id="ORX90863.1"/>
    </source>
</evidence>
<keyword evidence="4" id="KW-1185">Reference proteome</keyword>
<evidence type="ECO:0000259" key="2">
    <source>
        <dbReference type="PROSITE" id="PS50006"/>
    </source>
</evidence>
<dbReference type="AlphaFoldDB" id="A0A1Y1XYM5"/>
<organism evidence="3 4">
    <name type="scientific">Basidiobolus meristosporus CBS 931.73</name>
    <dbReference type="NCBI Taxonomy" id="1314790"/>
    <lineage>
        <taxon>Eukaryota</taxon>
        <taxon>Fungi</taxon>
        <taxon>Fungi incertae sedis</taxon>
        <taxon>Zoopagomycota</taxon>
        <taxon>Entomophthoromycotina</taxon>
        <taxon>Basidiobolomycetes</taxon>
        <taxon>Basidiobolales</taxon>
        <taxon>Basidiobolaceae</taxon>
        <taxon>Basidiobolus</taxon>
    </lineage>
</organism>
<dbReference type="Pfam" id="PF00498">
    <property type="entry name" value="FHA"/>
    <property type="match status" value="1"/>
</dbReference>
<dbReference type="Proteomes" id="UP000193498">
    <property type="component" value="Unassembled WGS sequence"/>
</dbReference>
<proteinExistence type="predicted"/>
<dbReference type="InterPro" id="IPR000253">
    <property type="entry name" value="FHA_dom"/>
</dbReference>
<feature type="domain" description="FHA" evidence="2">
    <location>
        <begin position="107"/>
        <end position="159"/>
    </location>
</feature>
<gene>
    <name evidence="3" type="ORF">K493DRAFT_409638</name>
</gene>
<dbReference type="InterPro" id="IPR008984">
    <property type="entry name" value="SMAD_FHA_dom_sf"/>
</dbReference>
<feature type="compositionally biased region" description="Acidic residues" evidence="1">
    <location>
        <begin position="288"/>
        <end position="299"/>
    </location>
</feature>
<feature type="region of interest" description="Disordered" evidence="1">
    <location>
        <begin position="436"/>
        <end position="474"/>
    </location>
</feature>
<feature type="compositionally biased region" description="Low complexity" evidence="1">
    <location>
        <begin position="273"/>
        <end position="287"/>
    </location>
</feature>
<comment type="caution">
    <text evidence="3">The sequence shown here is derived from an EMBL/GenBank/DDBJ whole genome shotgun (WGS) entry which is preliminary data.</text>
</comment>
<feature type="region of interest" description="Disordered" evidence="1">
    <location>
        <begin position="193"/>
        <end position="329"/>
    </location>
</feature>
<evidence type="ECO:0000256" key="1">
    <source>
        <dbReference type="SAM" id="MobiDB-lite"/>
    </source>
</evidence>
<feature type="compositionally biased region" description="Polar residues" evidence="1">
    <location>
        <begin position="256"/>
        <end position="266"/>
    </location>
</feature>
<dbReference type="SUPFAM" id="SSF49879">
    <property type="entry name" value="SMAD/FHA domain"/>
    <property type="match status" value="1"/>
</dbReference>
<dbReference type="Gene3D" id="2.60.200.20">
    <property type="match status" value="1"/>
</dbReference>